<dbReference type="InterPro" id="IPR029058">
    <property type="entry name" value="AB_hydrolase_fold"/>
</dbReference>
<reference evidence="2 3" key="1">
    <citation type="submission" date="2020-04" db="EMBL/GenBank/DDBJ databases">
        <title>Draft Genome Sequence of Streptomyces morookaense DSM 40503, an 8-azaguanine-producing strain.</title>
        <authorList>
            <person name="Qi J."/>
            <person name="Gao J.-M."/>
        </authorList>
    </citation>
    <scope>NUCLEOTIDE SEQUENCE [LARGE SCALE GENOMIC DNA]</scope>
    <source>
        <strain evidence="2 3">DSM 40503</strain>
    </source>
</reference>
<accession>A0A7Y7BAX2</accession>
<dbReference type="Proteomes" id="UP000587462">
    <property type="component" value="Unassembled WGS sequence"/>
</dbReference>
<evidence type="ECO:0000313" key="2">
    <source>
        <dbReference type="EMBL" id="NVK82213.1"/>
    </source>
</evidence>
<gene>
    <name evidence="2" type="ORF">HG542_31885</name>
</gene>
<dbReference type="PANTHER" id="PTHR43194">
    <property type="entry name" value="HYDROLASE ALPHA/BETA FOLD FAMILY"/>
    <property type="match status" value="1"/>
</dbReference>
<proteinExistence type="predicted"/>
<protein>
    <submittedName>
        <fullName evidence="2">Alpha/beta fold hydrolase</fullName>
    </submittedName>
</protein>
<dbReference type="InterPro" id="IPR050228">
    <property type="entry name" value="Carboxylesterase_BioH"/>
</dbReference>
<dbReference type="GO" id="GO:0016787">
    <property type="term" value="F:hydrolase activity"/>
    <property type="evidence" value="ECO:0007669"/>
    <property type="project" value="UniProtKB-KW"/>
</dbReference>
<evidence type="ECO:0000313" key="3">
    <source>
        <dbReference type="Proteomes" id="UP000587462"/>
    </source>
</evidence>
<dbReference type="PRINTS" id="PR00111">
    <property type="entry name" value="ABHYDROLASE"/>
</dbReference>
<dbReference type="RefSeq" id="WP_171087673.1">
    <property type="nucleotide sequence ID" value="NZ_BNBU01000002.1"/>
</dbReference>
<dbReference type="SUPFAM" id="SSF53474">
    <property type="entry name" value="alpha/beta-Hydrolases"/>
    <property type="match status" value="1"/>
</dbReference>
<keyword evidence="3" id="KW-1185">Reference proteome</keyword>
<feature type="domain" description="AB hydrolase-1" evidence="1">
    <location>
        <begin position="22"/>
        <end position="244"/>
    </location>
</feature>
<keyword evidence="2" id="KW-0378">Hydrolase</keyword>
<dbReference type="EMBL" id="JABBXF010000111">
    <property type="protein sequence ID" value="NVK82213.1"/>
    <property type="molecule type" value="Genomic_DNA"/>
</dbReference>
<sequence>MTHTPLPPLRTTVRGAGPGLPLAHGAGGSVAAHFAALMPALAEQHTVVAPDYPGSGGTPLPAGPLTLDGLADALVAAATGAGVESFTLVGYSLGTLVSVRAAARHPGRVRGLVLTAGMAGPDNRMLASLELWRTLLGAGDRKAFARFSALSSFSTDFFNALPQEQVPALLHLLASAVPEGTADQAGLVATADTTADLPGIAVPTLVVATTRDNLVSPANSRLLADRIPGAEYAEIAAGHAVMVERQEEWQKLLLEFLARHGL</sequence>
<name>A0A7Y7BAX2_STRMO</name>
<dbReference type="AlphaFoldDB" id="A0A7Y7BAX2"/>
<comment type="caution">
    <text evidence="2">The sequence shown here is derived from an EMBL/GenBank/DDBJ whole genome shotgun (WGS) entry which is preliminary data.</text>
</comment>
<dbReference type="Pfam" id="PF00561">
    <property type="entry name" value="Abhydrolase_1"/>
    <property type="match status" value="1"/>
</dbReference>
<evidence type="ECO:0000259" key="1">
    <source>
        <dbReference type="Pfam" id="PF00561"/>
    </source>
</evidence>
<dbReference type="InterPro" id="IPR000073">
    <property type="entry name" value="AB_hydrolase_1"/>
</dbReference>
<dbReference type="PANTHER" id="PTHR43194:SF5">
    <property type="entry name" value="PIMELOYL-[ACYL-CARRIER PROTEIN] METHYL ESTER ESTERASE"/>
    <property type="match status" value="1"/>
</dbReference>
<organism evidence="2 3">
    <name type="scientific">Streptomyces morookaense</name>
    <name type="common">Streptoverticillium morookaense</name>
    <dbReference type="NCBI Taxonomy" id="1970"/>
    <lineage>
        <taxon>Bacteria</taxon>
        <taxon>Bacillati</taxon>
        <taxon>Actinomycetota</taxon>
        <taxon>Actinomycetes</taxon>
        <taxon>Kitasatosporales</taxon>
        <taxon>Streptomycetaceae</taxon>
        <taxon>Streptomyces</taxon>
    </lineage>
</organism>
<dbReference type="Gene3D" id="3.40.50.1820">
    <property type="entry name" value="alpha/beta hydrolase"/>
    <property type="match status" value="1"/>
</dbReference>